<comment type="caution">
    <text evidence="1">The sequence shown here is derived from an EMBL/GenBank/DDBJ whole genome shotgun (WGS) entry which is preliminary data.</text>
</comment>
<dbReference type="OrthoDB" id="1746701at2759"/>
<organism evidence="1 2">
    <name type="scientific">Cucumis melo var. makuwa</name>
    <name type="common">Oriental melon</name>
    <dbReference type="NCBI Taxonomy" id="1194695"/>
    <lineage>
        <taxon>Eukaryota</taxon>
        <taxon>Viridiplantae</taxon>
        <taxon>Streptophyta</taxon>
        <taxon>Embryophyta</taxon>
        <taxon>Tracheophyta</taxon>
        <taxon>Spermatophyta</taxon>
        <taxon>Magnoliopsida</taxon>
        <taxon>eudicotyledons</taxon>
        <taxon>Gunneridae</taxon>
        <taxon>Pentapetalae</taxon>
        <taxon>rosids</taxon>
        <taxon>fabids</taxon>
        <taxon>Cucurbitales</taxon>
        <taxon>Cucurbitaceae</taxon>
        <taxon>Benincaseae</taxon>
        <taxon>Cucumis</taxon>
    </lineage>
</organism>
<proteinExistence type="predicted"/>
<evidence type="ECO:0000313" key="2">
    <source>
        <dbReference type="Proteomes" id="UP000321393"/>
    </source>
</evidence>
<reference evidence="1 2" key="1">
    <citation type="submission" date="2019-08" db="EMBL/GenBank/DDBJ databases">
        <title>Draft genome sequences of two oriental melons (Cucumis melo L. var makuwa).</title>
        <authorList>
            <person name="Kwon S.-Y."/>
        </authorList>
    </citation>
    <scope>NUCLEOTIDE SEQUENCE [LARGE SCALE GENOMIC DNA]</scope>
    <source>
        <strain evidence="2">cv. SW 3</strain>
        <tissue evidence="1">Leaf</tissue>
    </source>
</reference>
<protein>
    <submittedName>
        <fullName evidence="1">Revoluta</fullName>
    </submittedName>
</protein>
<evidence type="ECO:0000313" key="1">
    <source>
        <dbReference type="EMBL" id="KAA0060694.1"/>
    </source>
</evidence>
<dbReference type="EMBL" id="SSTE01005668">
    <property type="protein sequence ID" value="KAA0060694.1"/>
    <property type="molecule type" value="Genomic_DNA"/>
</dbReference>
<accession>A0A5A7V060</accession>
<gene>
    <name evidence="1" type="ORF">E6C27_scaffold22G005990</name>
</gene>
<dbReference type="PANTHER" id="PTHR45950:SF10">
    <property type="entry name" value="HOMEOBOX-LEUCINE ZIPPER PROTEIN REVOLUTA"/>
    <property type="match status" value="1"/>
</dbReference>
<dbReference type="PANTHER" id="PTHR45950">
    <property type="entry name" value="HOMEOBOX-LEUCINE ZIPPER PROTEIN ATHB-14"/>
    <property type="match status" value="1"/>
</dbReference>
<sequence>MFPSFILSNSRNIPLPCNNVSLPQYPYPLSLSLKLGHHSDPRPTSTAMCHLQVVRLLQVSRCLQVSTTFVVVSATRLKVSATLSATHDFSLHRQQLEPPATITDASCDSGCDSVSTMPLHSLRDASSPTGYDKLLSIAEEILVAFLSKTTETAVNWDQMHGMKHGLDSVGIFAISQSCSGVVAQACGLVNLEPMKESMLILMI</sequence>
<dbReference type="InterPro" id="IPR044830">
    <property type="entry name" value="HD-Zip_III"/>
</dbReference>
<name>A0A5A7V060_CUCMM</name>
<dbReference type="GO" id="GO:0003700">
    <property type="term" value="F:DNA-binding transcription factor activity"/>
    <property type="evidence" value="ECO:0007669"/>
    <property type="project" value="InterPro"/>
</dbReference>
<dbReference type="AlphaFoldDB" id="A0A5A7V060"/>
<dbReference type="STRING" id="1194695.A0A5A7V060"/>
<dbReference type="Proteomes" id="UP000321393">
    <property type="component" value="Unassembled WGS sequence"/>
</dbReference>